<dbReference type="SUPFAM" id="SSF49299">
    <property type="entry name" value="PKD domain"/>
    <property type="match status" value="1"/>
</dbReference>
<protein>
    <submittedName>
        <fullName evidence="4">Secreted protein</fullName>
    </submittedName>
</protein>
<dbReference type="Pfam" id="PF00801">
    <property type="entry name" value="PKD"/>
    <property type="match status" value="1"/>
</dbReference>
<evidence type="ECO:0000259" key="3">
    <source>
        <dbReference type="PROSITE" id="PS50093"/>
    </source>
</evidence>
<evidence type="ECO:0000256" key="1">
    <source>
        <dbReference type="SAM" id="MobiDB-lite"/>
    </source>
</evidence>
<feature type="signal peptide" evidence="2">
    <location>
        <begin position="1"/>
        <end position="20"/>
    </location>
</feature>
<feature type="region of interest" description="Disordered" evidence="1">
    <location>
        <begin position="37"/>
        <end position="100"/>
    </location>
</feature>
<accession>A0A2L2BS33</accession>
<evidence type="ECO:0000313" key="5">
    <source>
        <dbReference type="Proteomes" id="UP000243077"/>
    </source>
</evidence>
<feature type="compositionally biased region" description="Low complexity" evidence="1">
    <location>
        <begin position="75"/>
        <end position="91"/>
    </location>
</feature>
<dbReference type="EMBL" id="CP026923">
    <property type="protein sequence ID" value="AVG24461.1"/>
    <property type="molecule type" value="Genomic_DNA"/>
</dbReference>
<keyword evidence="2" id="KW-0732">Signal</keyword>
<gene>
    <name evidence="4" type="ORF">C3B54_111523</name>
</gene>
<dbReference type="CDD" id="cd00146">
    <property type="entry name" value="PKD"/>
    <property type="match status" value="1"/>
</dbReference>
<dbReference type="Gene3D" id="2.60.40.10">
    <property type="entry name" value="Immunoglobulins"/>
    <property type="match status" value="1"/>
</dbReference>
<feature type="region of interest" description="Disordered" evidence="1">
    <location>
        <begin position="117"/>
        <end position="141"/>
    </location>
</feature>
<dbReference type="PROSITE" id="PS50093">
    <property type="entry name" value="PKD"/>
    <property type="match status" value="1"/>
</dbReference>
<dbReference type="AlphaFoldDB" id="A0A2L2BS33"/>
<dbReference type="InterPro" id="IPR013783">
    <property type="entry name" value="Ig-like_fold"/>
</dbReference>
<feature type="domain" description="PKD" evidence="3">
    <location>
        <begin position="194"/>
        <end position="245"/>
    </location>
</feature>
<keyword evidence="5" id="KW-1185">Reference proteome</keyword>
<evidence type="ECO:0000313" key="4">
    <source>
        <dbReference type="EMBL" id="AVG24461.1"/>
    </source>
</evidence>
<feature type="compositionally biased region" description="Low complexity" evidence="1">
    <location>
        <begin position="43"/>
        <end position="52"/>
    </location>
</feature>
<dbReference type="InterPro" id="IPR035986">
    <property type="entry name" value="PKD_dom_sf"/>
</dbReference>
<dbReference type="KEGG" id="psai:C3B54_111523"/>
<reference evidence="4 5" key="1">
    <citation type="submission" date="2018-02" db="EMBL/GenBank/DDBJ databases">
        <title>Complete genome of the streamlined marine actinobacterium Pontimonas salivibrio CL-TW6 adapted to coastal planktonic lifestype.</title>
        <authorList>
            <person name="Cho B.C."/>
            <person name="Hardies S.C."/>
            <person name="Jang G.I."/>
            <person name="Hwang C.Y."/>
        </authorList>
    </citation>
    <scope>NUCLEOTIDE SEQUENCE [LARGE SCALE GENOMIC DNA]</scope>
    <source>
        <strain evidence="4 5">CL-TW6</strain>
    </source>
</reference>
<sequence>MMFRPIVFHLVVLTALMVSAVVVTGSVAYAQCSQAERTAGSCTDTTTQWTTDNDGDQVTIIREESNAGSEGDQSGSGTPGTSAGSSGQSGPTSPPPIRQEAELGSTECEIKVQGLCRGAAPSKNPPVEQVTNTPPTPPRYASELESFRPDRPSIVFEPNGWSVPTLPTNMIAGASRHTVRGELLGWPVEVRFQPVTYHWSFGDGASRTVSVRGDSWSSRNVPQFAATPTSHRYLRPGNYRVDLVVDYRVEFRFEGDEFDDIDGYVSATALSRNMEVLSVSPLLVK</sequence>
<evidence type="ECO:0000256" key="2">
    <source>
        <dbReference type="SAM" id="SignalP"/>
    </source>
</evidence>
<organism evidence="4 5">
    <name type="scientific">Pontimonas salivibrio</name>
    <dbReference type="NCBI Taxonomy" id="1159327"/>
    <lineage>
        <taxon>Bacteria</taxon>
        <taxon>Bacillati</taxon>
        <taxon>Actinomycetota</taxon>
        <taxon>Actinomycetes</taxon>
        <taxon>Micrococcales</taxon>
        <taxon>Microbacteriaceae</taxon>
        <taxon>Pontimonas</taxon>
    </lineage>
</organism>
<name>A0A2L2BS33_9MICO</name>
<dbReference type="GO" id="GO:0005975">
    <property type="term" value="P:carbohydrate metabolic process"/>
    <property type="evidence" value="ECO:0007669"/>
    <property type="project" value="UniProtKB-ARBA"/>
</dbReference>
<feature type="chain" id="PRO_5039641018" evidence="2">
    <location>
        <begin position="21"/>
        <end position="285"/>
    </location>
</feature>
<dbReference type="InterPro" id="IPR000601">
    <property type="entry name" value="PKD_dom"/>
</dbReference>
<dbReference type="Proteomes" id="UP000243077">
    <property type="component" value="Chromosome"/>
</dbReference>
<proteinExistence type="predicted"/>